<keyword evidence="1" id="KW-0812">Transmembrane</keyword>
<dbReference type="PANTHER" id="PTHR21377">
    <property type="entry name" value="PROTEIN FAM210B, MITOCHONDRIAL"/>
    <property type="match status" value="1"/>
</dbReference>
<feature type="transmembrane region" description="Helical" evidence="1">
    <location>
        <begin position="72"/>
        <end position="95"/>
    </location>
</feature>
<dbReference type="InterPro" id="IPR009688">
    <property type="entry name" value="FAM210A/B-like_dom"/>
</dbReference>
<comment type="caution">
    <text evidence="3">The sequence shown here is derived from an EMBL/GenBank/DDBJ whole genome shotgun (WGS) entry which is preliminary data.</text>
</comment>
<accession>A0AAV7JS13</accession>
<dbReference type="EMBL" id="JAKMXF010000303">
    <property type="protein sequence ID" value="KAI6651488.1"/>
    <property type="molecule type" value="Genomic_DNA"/>
</dbReference>
<sequence>MLISRIRWIPILSNSLKSKITLFSPTLTHCCSITRYQPSILPIPPHSRSFSNQQTEKNMTRTQKLKVLLKEYGPLAMGLYLTIGCISLGTCYAVIHVGVNVEGVLNYFGMEVSQKTAGFSTLAAAYLLHKLLLPFRLGITIGGVPVIARYLRKLGWMKPSIKKPKDK</sequence>
<dbReference type="PANTHER" id="PTHR21377:SF0">
    <property type="entry name" value="PROTEIN FAM210B, MITOCHONDRIAL"/>
    <property type="match status" value="1"/>
</dbReference>
<keyword evidence="1" id="KW-0472">Membrane</keyword>
<dbReference type="GO" id="GO:0005739">
    <property type="term" value="C:mitochondrion"/>
    <property type="evidence" value="ECO:0007669"/>
    <property type="project" value="TreeGrafter"/>
</dbReference>
<gene>
    <name evidence="3" type="ORF">LOD99_5096</name>
</gene>
<dbReference type="InterPro" id="IPR045866">
    <property type="entry name" value="FAM210A/B-like"/>
</dbReference>
<feature type="transmembrane region" description="Helical" evidence="1">
    <location>
        <begin position="131"/>
        <end position="151"/>
    </location>
</feature>
<evidence type="ECO:0000313" key="3">
    <source>
        <dbReference type="EMBL" id="KAI6651488.1"/>
    </source>
</evidence>
<organism evidence="3 4">
    <name type="scientific">Oopsacas minuta</name>
    <dbReference type="NCBI Taxonomy" id="111878"/>
    <lineage>
        <taxon>Eukaryota</taxon>
        <taxon>Metazoa</taxon>
        <taxon>Porifera</taxon>
        <taxon>Hexactinellida</taxon>
        <taxon>Hexasterophora</taxon>
        <taxon>Lyssacinosida</taxon>
        <taxon>Leucopsacidae</taxon>
        <taxon>Oopsacas</taxon>
    </lineage>
</organism>
<reference evidence="3 4" key="1">
    <citation type="journal article" date="2023" name="BMC Biol.">
        <title>The compact genome of the sponge Oopsacas minuta (Hexactinellida) is lacking key metazoan core genes.</title>
        <authorList>
            <person name="Santini S."/>
            <person name="Schenkelaars Q."/>
            <person name="Jourda C."/>
            <person name="Duchesne M."/>
            <person name="Belahbib H."/>
            <person name="Rocher C."/>
            <person name="Selva M."/>
            <person name="Riesgo A."/>
            <person name="Vervoort M."/>
            <person name="Leys S.P."/>
            <person name="Kodjabachian L."/>
            <person name="Le Bivic A."/>
            <person name="Borchiellini C."/>
            <person name="Claverie J.M."/>
            <person name="Renard E."/>
        </authorList>
    </citation>
    <scope>NUCLEOTIDE SEQUENCE [LARGE SCALE GENOMIC DNA]</scope>
    <source>
        <strain evidence="3">SPO-2</strain>
    </source>
</reference>
<evidence type="ECO:0000256" key="1">
    <source>
        <dbReference type="SAM" id="Phobius"/>
    </source>
</evidence>
<keyword evidence="4" id="KW-1185">Reference proteome</keyword>
<evidence type="ECO:0000313" key="4">
    <source>
        <dbReference type="Proteomes" id="UP001165289"/>
    </source>
</evidence>
<feature type="domain" description="DUF1279" evidence="2">
    <location>
        <begin position="63"/>
        <end position="146"/>
    </location>
</feature>
<evidence type="ECO:0000259" key="2">
    <source>
        <dbReference type="Pfam" id="PF06916"/>
    </source>
</evidence>
<keyword evidence="1" id="KW-1133">Transmembrane helix</keyword>
<name>A0AAV7JS13_9METZ</name>
<protein>
    <recommendedName>
        <fullName evidence="2">DUF1279 domain-containing protein</fullName>
    </recommendedName>
</protein>
<dbReference type="Pfam" id="PF06916">
    <property type="entry name" value="FAM210A-B_dom"/>
    <property type="match status" value="1"/>
</dbReference>
<proteinExistence type="predicted"/>
<dbReference type="Proteomes" id="UP001165289">
    <property type="component" value="Unassembled WGS sequence"/>
</dbReference>
<dbReference type="AlphaFoldDB" id="A0AAV7JS13"/>